<feature type="coiled-coil region" evidence="2">
    <location>
        <begin position="72"/>
        <end position="106"/>
    </location>
</feature>
<dbReference type="eggNOG" id="KOG4398">
    <property type="taxonomic scope" value="Eukaryota"/>
</dbReference>
<dbReference type="PANTHER" id="PTHR13664">
    <property type="entry name" value="BECLIN 1-ASSOCIATED AUTOPHAGY-RELATED KEY REGULATOR"/>
    <property type="match status" value="1"/>
</dbReference>
<dbReference type="InterPro" id="IPR018791">
    <property type="entry name" value="UV_resistance/autophagy_Atg14"/>
</dbReference>
<dbReference type="GO" id="GO:0016240">
    <property type="term" value="P:autophagosome membrane docking"/>
    <property type="evidence" value="ECO:0000318"/>
    <property type="project" value="GO_Central"/>
</dbReference>
<gene>
    <name evidence="4" type="primary">20209875</name>
    <name evidence="3" type="ORF">HELRODRAFT_184840</name>
</gene>
<organism evidence="4 5">
    <name type="scientific">Helobdella robusta</name>
    <name type="common">Californian leech</name>
    <dbReference type="NCBI Taxonomy" id="6412"/>
    <lineage>
        <taxon>Eukaryota</taxon>
        <taxon>Metazoa</taxon>
        <taxon>Spiralia</taxon>
        <taxon>Lophotrochozoa</taxon>
        <taxon>Annelida</taxon>
        <taxon>Clitellata</taxon>
        <taxon>Hirudinea</taxon>
        <taxon>Rhynchobdellida</taxon>
        <taxon>Glossiphoniidae</taxon>
        <taxon>Helobdella</taxon>
    </lineage>
</organism>
<dbReference type="CTD" id="20209875"/>
<dbReference type="Pfam" id="PF10186">
    <property type="entry name" value="ATG14"/>
    <property type="match status" value="1"/>
</dbReference>
<dbReference type="HOGENOM" id="CLU_558111_0_0_1"/>
<dbReference type="Proteomes" id="UP000015101">
    <property type="component" value="Unassembled WGS sequence"/>
</dbReference>
<keyword evidence="1 2" id="KW-0175">Coiled coil</keyword>
<dbReference type="AlphaFoldDB" id="T1FM26"/>
<dbReference type="GO" id="GO:0043495">
    <property type="term" value="F:protein-membrane adaptor activity"/>
    <property type="evidence" value="ECO:0000318"/>
    <property type="project" value="GO_Central"/>
</dbReference>
<dbReference type="GO" id="GO:0035032">
    <property type="term" value="C:phosphatidylinositol 3-kinase complex, class III"/>
    <property type="evidence" value="ECO:0000318"/>
    <property type="project" value="GO_Central"/>
</dbReference>
<dbReference type="GO" id="GO:0000045">
    <property type="term" value="P:autophagosome assembly"/>
    <property type="evidence" value="ECO:0000318"/>
    <property type="project" value="GO_Central"/>
</dbReference>
<keyword evidence="5" id="KW-1185">Reference proteome</keyword>
<dbReference type="GO" id="GO:0035014">
    <property type="term" value="F:phosphatidylinositol 3-kinase regulator activity"/>
    <property type="evidence" value="ECO:0000318"/>
    <property type="project" value="GO_Central"/>
</dbReference>
<dbReference type="GO" id="GO:0097629">
    <property type="term" value="C:extrinsic component of omegasome membrane"/>
    <property type="evidence" value="ECO:0000318"/>
    <property type="project" value="GO_Central"/>
</dbReference>
<dbReference type="GeneID" id="20209875"/>
<dbReference type="GO" id="GO:0009267">
    <property type="term" value="P:cellular response to starvation"/>
    <property type="evidence" value="ECO:0000318"/>
    <property type="project" value="GO_Central"/>
</dbReference>
<dbReference type="KEGG" id="hro:HELRODRAFT_184840"/>
<reference evidence="3 5" key="2">
    <citation type="journal article" date="2013" name="Nature">
        <title>Insights into bilaterian evolution from three spiralian genomes.</title>
        <authorList>
            <person name="Simakov O."/>
            <person name="Marletaz F."/>
            <person name="Cho S.J."/>
            <person name="Edsinger-Gonzales E."/>
            <person name="Havlak P."/>
            <person name="Hellsten U."/>
            <person name="Kuo D.H."/>
            <person name="Larsson T."/>
            <person name="Lv J."/>
            <person name="Arendt D."/>
            <person name="Savage R."/>
            <person name="Osoegawa K."/>
            <person name="de Jong P."/>
            <person name="Grimwood J."/>
            <person name="Chapman J.A."/>
            <person name="Shapiro H."/>
            <person name="Aerts A."/>
            <person name="Otillar R.P."/>
            <person name="Terry A.Y."/>
            <person name="Boore J.L."/>
            <person name="Grigoriev I.V."/>
            <person name="Lindberg D.R."/>
            <person name="Seaver E.C."/>
            <person name="Weisblat D.A."/>
            <person name="Putnam N.H."/>
            <person name="Rokhsar D.S."/>
        </authorList>
    </citation>
    <scope>NUCLEOTIDE SEQUENCE</scope>
</reference>
<evidence type="ECO:0000313" key="5">
    <source>
        <dbReference type="Proteomes" id="UP000015101"/>
    </source>
</evidence>
<name>T1FM26_HELRO</name>
<proteinExistence type="predicted"/>
<reference evidence="4" key="3">
    <citation type="submission" date="2015-06" db="UniProtKB">
        <authorList>
            <consortium name="EnsemblMetazoa"/>
        </authorList>
    </citation>
    <scope>IDENTIFICATION</scope>
</reference>
<sequence>MEFKFIHKDYSSIELICSADCRKSEISVAVEICQLCDCTKRPFYCQKCVNNGTFTRSSHQNNLSQAIKNLDYREAKKLWETLKSDNNELKKKIESLLAKQIEEKRKKLAITSARQKLTFLKTALTCLKTQYNKDRSNFSKLRSDREKTQKDITLVRAKFANIQKVKRELVDKHDMYADKFKRARKGLIEIRRLYVKQLVECLFPITTYKPTSDSTDSLNGSNTLISLLKDAQFTAYVGGRWVYADSGWDQMYKVIEASLPGNGDYVAYMHSGGANDPLLQIHEEPKTAAQWSVCAGLSFLSQLVFFCAYFLGYKLPYSMHFKVFSAENLKEEQLVRYANRLNKNILHFCLYEHVDRSKLQGMHTVINILHLIRSPHLGCDALFNDPYGDDSMERVGEDAGGSKNNNDLHKNPCHDSIFACFNDCDDDDDDDYVDDFKAAPGRGSVIKVVDKDWEFVSATLPHSDIFCQQERSSSFISSIFKAFGVSSPN</sequence>
<reference evidence="5" key="1">
    <citation type="submission" date="2012-12" db="EMBL/GenBank/DDBJ databases">
        <authorList>
            <person name="Hellsten U."/>
            <person name="Grimwood J."/>
            <person name="Chapman J.A."/>
            <person name="Shapiro H."/>
            <person name="Aerts A."/>
            <person name="Otillar R.P."/>
            <person name="Terry A.Y."/>
            <person name="Boore J.L."/>
            <person name="Simakov O."/>
            <person name="Marletaz F."/>
            <person name="Cho S.-J."/>
            <person name="Edsinger-Gonzales E."/>
            <person name="Havlak P."/>
            <person name="Kuo D.-H."/>
            <person name="Larsson T."/>
            <person name="Lv J."/>
            <person name="Arendt D."/>
            <person name="Savage R."/>
            <person name="Osoegawa K."/>
            <person name="de Jong P."/>
            <person name="Lindberg D.R."/>
            <person name="Seaver E.C."/>
            <person name="Weisblat D.A."/>
            <person name="Putnam N.H."/>
            <person name="Grigoriev I.V."/>
            <person name="Rokhsar D.S."/>
        </authorList>
    </citation>
    <scope>NUCLEOTIDE SEQUENCE</scope>
</reference>
<dbReference type="FunCoup" id="T1FM26">
    <property type="interactions" value="1054"/>
</dbReference>
<dbReference type="GO" id="GO:0097632">
    <property type="term" value="C:extrinsic component of phagophore assembly site membrane"/>
    <property type="evidence" value="ECO:0000318"/>
    <property type="project" value="GO_Central"/>
</dbReference>
<dbReference type="EMBL" id="AMQM01000224">
    <property type="status" value="NOT_ANNOTATED_CDS"/>
    <property type="molecule type" value="Genomic_DNA"/>
</dbReference>
<dbReference type="STRING" id="6412.T1FM26"/>
<protein>
    <recommendedName>
        <fullName evidence="6">Beclin 1-associated autophagy-related key regulator</fullName>
    </recommendedName>
</protein>
<dbReference type="GO" id="GO:0005776">
    <property type="term" value="C:autophagosome"/>
    <property type="evidence" value="ECO:0000318"/>
    <property type="project" value="GO_Central"/>
</dbReference>
<evidence type="ECO:0000313" key="3">
    <source>
        <dbReference type="EMBL" id="ESO12738.1"/>
    </source>
</evidence>
<dbReference type="PANTHER" id="PTHR13664:SF0">
    <property type="entry name" value="BECLIN 1-ASSOCIATED AUTOPHAGY-RELATED KEY REGULATOR"/>
    <property type="match status" value="1"/>
</dbReference>
<accession>T1FM26</accession>
<evidence type="ECO:0000256" key="2">
    <source>
        <dbReference type="SAM" id="Coils"/>
    </source>
</evidence>
<dbReference type="OrthoDB" id="16772at2759"/>
<dbReference type="RefSeq" id="XP_009009458.1">
    <property type="nucleotide sequence ID" value="XM_009011210.1"/>
</dbReference>
<evidence type="ECO:0008006" key="6">
    <source>
        <dbReference type="Google" id="ProtNLM"/>
    </source>
</evidence>
<evidence type="ECO:0000313" key="4">
    <source>
        <dbReference type="EnsemblMetazoa" id="HelroP184840"/>
    </source>
</evidence>
<dbReference type="InParanoid" id="T1FM26"/>
<dbReference type="GO" id="GO:0000423">
    <property type="term" value="P:mitophagy"/>
    <property type="evidence" value="ECO:0000318"/>
    <property type="project" value="GO_Central"/>
</dbReference>
<evidence type="ECO:0000256" key="1">
    <source>
        <dbReference type="ARBA" id="ARBA00023054"/>
    </source>
</evidence>
<dbReference type="EnsemblMetazoa" id="HelroT184840">
    <property type="protein sequence ID" value="HelroP184840"/>
    <property type="gene ID" value="HelroG184840"/>
</dbReference>
<dbReference type="EMBL" id="KB095811">
    <property type="protein sequence ID" value="ESO12738.1"/>
    <property type="molecule type" value="Genomic_DNA"/>
</dbReference>
<dbReference type="OMA" id="DLGRYGH"/>